<keyword evidence="1 3" id="KW-0378">Hydrolase</keyword>
<dbReference type="Gene3D" id="3.40.50.1820">
    <property type="entry name" value="alpha/beta hydrolase"/>
    <property type="match status" value="1"/>
</dbReference>
<dbReference type="PANTHER" id="PTHR48081:SF33">
    <property type="entry name" value="KYNURENINE FORMAMIDASE"/>
    <property type="match status" value="1"/>
</dbReference>
<dbReference type="AlphaFoldDB" id="A0A6M6JMC2"/>
<keyword evidence="4" id="KW-1185">Reference proteome</keyword>
<dbReference type="EMBL" id="CP053564">
    <property type="protein sequence ID" value="QJY48363.1"/>
    <property type="molecule type" value="Genomic_DNA"/>
</dbReference>
<dbReference type="Pfam" id="PF20434">
    <property type="entry name" value="BD-FAE"/>
    <property type="match status" value="1"/>
</dbReference>
<dbReference type="RefSeq" id="WP_172161981.1">
    <property type="nucleotide sequence ID" value="NZ_CP053564.1"/>
</dbReference>
<accession>A0A6M6JMC2</accession>
<sequence>MVRRRVVAGAGAVLGAGGLLAAAGARRPVVRRWPLSVLQAAPCLPASEVPGAVSLLHAAAGGAAALAGGPLGWAAAGLNGLAVAALHDLRGDAARSAAAYDAALAGLPPVADGPAPAGRTVAGRPARRRYLRAADVPYGDDSAHRLDVWGPEEPVTGAPVLVQVHGGGWTGGDKALSASPLLAHLVAHGWVCVTVDYRLGLTAGWPGMGVDVKRALAWVHAHIAEHGGDPASVAISGGSAGGHLASLVAVTADDPALQPGFEDADTSVVAAVPVYGVHDLSVDEHGLHGTVERAITGTRFADDTARWLSASPLHRVGPGAPPFLVVHGSADTIVSVHQSRRFVARSRKLGNEVHYAELPHAQHGFDGFPTARTAHHVRAVHRFLAAVHARRPAPEHVGAASGGR</sequence>
<dbReference type="GO" id="GO:0016787">
    <property type="term" value="F:hydrolase activity"/>
    <property type="evidence" value="ECO:0007669"/>
    <property type="project" value="UniProtKB-KW"/>
</dbReference>
<protein>
    <submittedName>
        <fullName evidence="3">Alpha/beta hydrolase</fullName>
    </submittedName>
</protein>
<dbReference type="KEGG" id="pbro:HOP40_23350"/>
<evidence type="ECO:0000259" key="2">
    <source>
        <dbReference type="Pfam" id="PF20434"/>
    </source>
</evidence>
<dbReference type="Proteomes" id="UP000505377">
    <property type="component" value="Chromosome"/>
</dbReference>
<evidence type="ECO:0000313" key="3">
    <source>
        <dbReference type="EMBL" id="QJY48363.1"/>
    </source>
</evidence>
<dbReference type="SUPFAM" id="SSF53474">
    <property type="entry name" value="alpha/beta-Hydrolases"/>
    <property type="match status" value="1"/>
</dbReference>
<name>A0A6M6JMC2_9PSEU</name>
<evidence type="ECO:0000256" key="1">
    <source>
        <dbReference type="ARBA" id="ARBA00022801"/>
    </source>
</evidence>
<dbReference type="InterPro" id="IPR050300">
    <property type="entry name" value="GDXG_lipolytic_enzyme"/>
</dbReference>
<dbReference type="InterPro" id="IPR029058">
    <property type="entry name" value="AB_hydrolase_fold"/>
</dbReference>
<proteinExistence type="predicted"/>
<feature type="domain" description="BD-FAE-like" evidence="2">
    <location>
        <begin position="146"/>
        <end position="343"/>
    </location>
</feature>
<organism evidence="3 4">
    <name type="scientific">Pseudonocardia broussonetiae</name>
    <dbReference type="NCBI Taxonomy" id="2736640"/>
    <lineage>
        <taxon>Bacteria</taxon>
        <taxon>Bacillati</taxon>
        <taxon>Actinomycetota</taxon>
        <taxon>Actinomycetes</taxon>
        <taxon>Pseudonocardiales</taxon>
        <taxon>Pseudonocardiaceae</taxon>
        <taxon>Pseudonocardia</taxon>
    </lineage>
</organism>
<evidence type="ECO:0000313" key="4">
    <source>
        <dbReference type="Proteomes" id="UP000505377"/>
    </source>
</evidence>
<dbReference type="InterPro" id="IPR049492">
    <property type="entry name" value="BD-FAE-like_dom"/>
</dbReference>
<reference evidence="3 4" key="1">
    <citation type="submission" date="2020-05" db="EMBL/GenBank/DDBJ databases">
        <authorList>
            <person name="Mo P."/>
        </authorList>
    </citation>
    <scope>NUCLEOTIDE SEQUENCE [LARGE SCALE GENOMIC DNA]</scope>
    <source>
        <strain evidence="3 4">Gen01</strain>
    </source>
</reference>
<gene>
    <name evidence="3" type="ORF">HOP40_23350</name>
</gene>
<dbReference type="PANTHER" id="PTHR48081">
    <property type="entry name" value="AB HYDROLASE SUPERFAMILY PROTEIN C4A8.06C"/>
    <property type="match status" value="1"/>
</dbReference>